<feature type="non-terminal residue" evidence="1">
    <location>
        <position position="1"/>
    </location>
</feature>
<accession>X1P9Z2</accession>
<gene>
    <name evidence="1" type="ORF">S06H3_56516</name>
</gene>
<reference evidence="1" key="1">
    <citation type="journal article" date="2014" name="Front. Microbiol.">
        <title>High frequency of phylogenetically diverse reductive dehalogenase-homologous genes in deep subseafloor sedimentary metagenomes.</title>
        <authorList>
            <person name="Kawai M."/>
            <person name="Futagami T."/>
            <person name="Toyoda A."/>
            <person name="Takaki Y."/>
            <person name="Nishi S."/>
            <person name="Hori S."/>
            <person name="Arai W."/>
            <person name="Tsubouchi T."/>
            <person name="Morono Y."/>
            <person name="Uchiyama I."/>
            <person name="Ito T."/>
            <person name="Fujiyama A."/>
            <person name="Inagaki F."/>
            <person name="Takami H."/>
        </authorList>
    </citation>
    <scope>NUCLEOTIDE SEQUENCE</scope>
    <source>
        <strain evidence="1">Expedition CK06-06</strain>
    </source>
</reference>
<sequence length="121" mass="13588">GEMISFGGVEVEDIEDWVIAGQESHEISFEVLPEFTDCYLNLSLISGLTAEEEELEVIEEIIDSLSTYLYSEVEVSPLTIQAQWFQAVMGVVMLVWMGTFVAGQMIKVVKGEEIERPPLVR</sequence>
<comment type="caution">
    <text evidence="1">The sequence shown here is derived from an EMBL/GenBank/DDBJ whole genome shotgun (WGS) entry which is preliminary data.</text>
</comment>
<name>X1P9Z2_9ZZZZ</name>
<evidence type="ECO:0000313" key="1">
    <source>
        <dbReference type="EMBL" id="GAI53117.1"/>
    </source>
</evidence>
<protein>
    <submittedName>
        <fullName evidence="1">Uncharacterized protein</fullName>
    </submittedName>
</protein>
<dbReference type="EMBL" id="BARV01036358">
    <property type="protein sequence ID" value="GAI53117.1"/>
    <property type="molecule type" value="Genomic_DNA"/>
</dbReference>
<proteinExistence type="predicted"/>
<dbReference type="AlphaFoldDB" id="X1P9Z2"/>
<organism evidence="1">
    <name type="scientific">marine sediment metagenome</name>
    <dbReference type="NCBI Taxonomy" id="412755"/>
    <lineage>
        <taxon>unclassified sequences</taxon>
        <taxon>metagenomes</taxon>
        <taxon>ecological metagenomes</taxon>
    </lineage>
</organism>